<dbReference type="InterPro" id="IPR051695">
    <property type="entry name" value="Phosphoglycerate_Mutase"/>
</dbReference>
<evidence type="ECO:0000256" key="1">
    <source>
        <dbReference type="ARBA" id="ARBA00022801"/>
    </source>
</evidence>
<comment type="caution">
    <text evidence="2">The sequence shown here is derived from an EMBL/GenBank/DDBJ whole genome shotgun (WGS) entry which is preliminary data.</text>
</comment>
<dbReference type="Proteomes" id="UP001642540">
    <property type="component" value="Unassembled WGS sequence"/>
</dbReference>
<evidence type="ECO:0000313" key="3">
    <source>
        <dbReference type="Proteomes" id="UP001642540"/>
    </source>
</evidence>
<protein>
    <recommendedName>
        <fullName evidence="4">Fructose-2,6-bisphosphatase TIGAR</fullName>
    </recommendedName>
</protein>
<evidence type="ECO:0000313" key="2">
    <source>
        <dbReference type="EMBL" id="CAL8098979.1"/>
    </source>
</evidence>
<name>A0ABP1QEF7_9HEXA</name>
<accession>A0ABP1QEF7</accession>
<evidence type="ECO:0008006" key="4">
    <source>
        <dbReference type="Google" id="ProtNLM"/>
    </source>
</evidence>
<gene>
    <name evidence="2" type="ORF">ODALV1_LOCUS10106</name>
</gene>
<dbReference type="PANTHER" id="PTHR46517">
    <property type="entry name" value="FRUCTOSE-2,6-BISPHOSPHATASE TIGAR"/>
    <property type="match status" value="1"/>
</dbReference>
<dbReference type="PANTHER" id="PTHR46517:SF1">
    <property type="entry name" value="FRUCTOSE-2,6-BISPHOSPHATASE TIGAR"/>
    <property type="match status" value="1"/>
</dbReference>
<dbReference type="EMBL" id="CAXLJM020000031">
    <property type="protein sequence ID" value="CAL8098979.1"/>
    <property type="molecule type" value="Genomic_DNA"/>
</dbReference>
<dbReference type="SMART" id="SM00855">
    <property type="entry name" value="PGAM"/>
    <property type="match status" value="1"/>
</dbReference>
<dbReference type="Gene3D" id="3.40.50.1240">
    <property type="entry name" value="Phosphoglycerate mutase-like"/>
    <property type="match status" value="1"/>
</dbReference>
<dbReference type="Pfam" id="PF00300">
    <property type="entry name" value="His_Phos_1"/>
    <property type="match status" value="1"/>
</dbReference>
<keyword evidence="1" id="KW-0378">Hydrolase</keyword>
<dbReference type="SUPFAM" id="SSF53254">
    <property type="entry name" value="Phosphoglycerate mutase-like"/>
    <property type="match status" value="1"/>
</dbReference>
<keyword evidence="3" id="KW-1185">Reference proteome</keyword>
<sequence length="231" mass="26024">MFTVTFVRHGETKLNAAKIIQSRTPGELSDRGIHMAESLGKHVSNEKFTRIYSSDLTRCHDTTLLILKQSLQTQPELNLDATLRERDYGDLEFESTSRVLDIQKETGKPIHAIPIPGGETYEATMKRTAKFFSGLCKLADASNEPENVLVVTHGCWLMCFLDFLATNKGVFELENCDENRRTLAPRNTATTRLIIHKKGVDGNEEEKRRVEFIQIHDIAHLVAANIVALES</sequence>
<reference evidence="2 3" key="1">
    <citation type="submission" date="2024-08" db="EMBL/GenBank/DDBJ databases">
        <authorList>
            <person name="Cucini C."/>
            <person name="Frati F."/>
        </authorList>
    </citation>
    <scope>NUCLEOTIDE SEQUENCE [LARGE SCALE GENOMIC DNA]</scope>
</reference>
<organism evidence="2 3">
    <name type="scientific">Orchesella dallaii</name>
    <dbReference type="NCBI Taxonomy" id="48710"/>
    <lineage>
        <taxon>Eukaryota</taxon>
        <taxon>Metazoa</taxon>
        <taxon>Ecdysozoa</taxon>
        <taxon>Arthropoda</taxon>
        <taxon>Hexapoda</taxon>
        <taxon>Collembola</taxon>
        <taxon>Entomobryomorpha</taxon>
        <taxon>Entomobryoidea</taxon>
        <taxon>Orchesellidae</taxon>
        <taxon>Orchesellinae</taxon>
        <taxon>Orchesella</taxon>
    </lineage>
</organism>
<dbReference type="CDD" id="cd07067">
    <property type="entry name" value="HP_PGM_like"/>
    <property type="match status" value="1"/>
</dbReference>
<proteinExistence type="predicted"/>
<dbReference type="InterPro" id="IPR029033">
    <property type="entry name" value="His_PPase_superfam"/>
</dbReference>
<dbReference type="InterPro" id="IPR013078">
    <property type="entry name" value="His_Pase_superF_clade-1"/>
</dbReference>